<dbReference type="eggNOG" id="COG2807">
    <property type="taxonomic scope" value="Bacteria"/>
</dbReference>
<sequence length="390" mass="42361">MKMTMEKISLLALSLMLVSTYAISPALPEMIHYYSQRGISPDRVELLVSLPSFAIIAVLLITPWISRVFSERLIIVSGLCLLSLGGFFPLINQTYSLVFLSRLVLGFGIGLINARAISIISQRFTGRDRIKMLGLRGSAEVLGSALLTFIAGQLLNFTWSVTFAIYALGFLILGLYLAFVPRSPELTPVQQEPVKDKKQIKTDHLSPRQLLYILSLALYAGFVILINSANTLRIPLVVTQYGLGSAQQASLILSLMMLMGIVAGTFFSSLVEFLGRSLMSLVVFILGLGLLIMWLAPNIIILGLGALLTGFVYSLGVTYVFNLISETIHKRHLHTATTLVLLGCNLGGACASLVLRLFGFFASGPAAAFAIFGGLSMGLGLVLLLKKYFT</sequence>
<feature type="transmembrane region" description="Helical" evidence="7">
    <location>
        <begin position="46"/>
        <end position="66"/>
    </location>
</feature>
<keyword evidence="6 7" id="KW-0472">Membrane</keyword>
<evidence type="ECO:0000256" key="6">
    <source>
        <dbReference type="ARBA" id="ARBA00023136"/>
    </source>
</evidence>
<keyword evidence="4 7" id="KW-0812">Transmembrane</keyword>
<evidence type="ECO:0000259" key="8">
    <source>
        <dbReference type="PROSITE" id="PS50850"/>
    </source>
</evidence>
<comment type="similarity">
    <text evidence="2">Belongs to the major facilitator superfamily.</text>
</comment>
<organism evidence="9 10">
    <name type="scientific">Streptococcus criceti HS-6</name>
    <dbReference type="NCBI Taxonomy" id="873449"/>
    <lineage>
        <taxon>Bacteria</taxon>
        <taxon>Bacillati</taxon>
        <taxon>Bacillota</taxon>
        <taxon>Bacilli</taxon>
        <taxon>Lactobacillales</taxon>
        <taxon>Streptococcaceae</taxon>
        <taxon>Streptococcus</taxon>
    </lineage>
</organism>
<feature type="transmembrane region" description="Helical" evidence="7">
    <location>
        <begin position="249"/>
        <end position="271"/>
    </location>
</feature>
<keyword evidence="10" id="KW-1185">Reference proteome</keyword>
<feature type="transmembrane region" description="Helical" evidence="7">
    <location>
        <begin position="133"/>
        <end position="151"/>
    </location>
</feature>
<evidence type="ECO:0000256" key="5">
    <source>
        <dbReference type="ARBA" id="ARBA00022989"/>
    </source>
</evidence>
<dbReference type="InterPro" id="IPR036259">
    <property type="entry name" value="MFS_trans_sf"/>
</dbReference>
<dbReference type="Proteomes" id="UP000004322">
    <property type="component" value="Unassembled WGS sequence"/>
</dbReference>
<evidence type="ECO:0000256" key="1">
    <source>
        <dbReference type="ARBA" id="ARBA00004651"/>
    </source>
</evidence>
<dbReference type="GO" id="GO:0022857">
    <property type="term" value="F:transmembrane transporter activity"/>
    <property type="evidence" value="ECO:0007669"/>
    <property type="project" value="InterPro"/>
</dbReference>
<dbReference type="PROSITE" id="PS50850">
    <property type="entry name" value="MFS"/>
    <property type="match status" value="1"/>
</dbReference>
<evidence type="ECO:0000256" key="2">
    <source>
        <dbReference type="ARBA" id="ARBA00008335"/>
    </source>
</evidence>
<evidence type="ECO:0000256" key="4">
    <source>
        <dbReference type="ARBA" id="ARBA00022692"/>
    </source>
</evidence>
<feature type="transmembrane region" description="Helical" evidence="7">
    <location>
        <begin position="366"/>
        <end position="385"/>
    </location>
</feature>
<evidence type="ECO:0000256" key="3">
    <source>
        <dbReference type="ARBA" id="ARBA00022448"/>
    </source>
</evidence>
<comment type="caution">
    <text evidence="9">The sequence shown here is derived from an EMBL/GenBank/DDBJ whole genome shotgun (WGS) entry which is preliminary data.</text>
</comment>
<dbReference type="GO" id="GO:0005886">
    <property type="term" value="C:plasma membrane"/>
    <property type="evidence" value="ECO:0007669"/>
    <property type="project" value="UniProtKB-SubCell"/>
</dbReference>
<accession>G5JN72</accession>
<dbReference type="EMBL" id="AEUV02000002">
    <property type="protein sequence ID" value="EHI73933.1"/>
    <property type="molecule type" value="Genomic_DNA"/>
</dbReference>
<feature type="transmembrane region" description="Helical" evidence="7">
    <location>
        <begin position="157"/>
        <end position="179"/>
    </location>
</feature>
<dbReference type="InterPro" id="IPR051788">
    <property type="entry name" value="MFS_Transporter"/>
</dbReference>
<keyword evidence="5 7" id="KW-1133">Transmembrane helix</keyword>
<comment type="subcellular location">
    <subcellularLocation>
        <location evidence="1">Cell membrane</location>
        <topology evidence="1">Multi-pass membrane protein</topology>
    </subcellularLocation>
</comment>
<reference evidence="9" key="1">
    <citation type="submission" date="2011-07" db="EMBL/GenBank/DDBJ databases">
        <authorList>
            <person name="Stanhope M.J."/>
            <person name="Durkin A.S."/>
            <person name="Hostetler J."/>
            <person name="Kim M."/>
            <person name="Radune D."/>
            <person name="Singh I."/>
            <person name="Town C.D."/>
        </authorList>
    </citation>
    <scope>NUCLEOTIDE SEQUENCE [LARGE SCALE GENOMIC DNA]</scope>
    <source>
        <strain evidence="9">HS-6</strain>
    </source>
</reference>
<dbReference type="OrthoDB" id="1650550at2"/>
<feature type="transmembrane region" description="Helical" evidence="7">
    <location>
        <begin position="302"/>
        <end position="324"/>
    </location>
</feature>
<dbReference type="AlphaFoldDB" id="G5JN72"/>
<proteinExistence type="inferred from homology"/>
<dbReference type="Pfam" id="PF07690">
    <property type="entry name" value="MFS_1"/>
    <property type="match status" value="1"/>
</dbReference>
<gene>
    <name evidence="9" type="ORF">STRCR_0109</name>
</gene>
<dbReference type="STRING" id="873449.STRCR_0109"/>
<dbReference type="RefSeq" id="WP_004226522.1">
    <property type="nucleotide sequence ID" value="NZ_AEUV02000002.1"/>
</dbReference>
<evidence type="ECO:0000313" key="9">
    <source>
        <dbReference type="EMBL" id="EHI73933.1"/>
    </source>
</evidence>
<feature type="transmembrane region" description="Helical" evidence="7">
    <location>
        <begin position="73"/>
        <end position="91"/>
    </location>
</feature>
<feature type="transmembrane region" description="Helical" evidence="7">
    <location>
        <begin position="210"/>
        <end position="229"/>
    </location>
</feature>
<feature type="transmembrane region" description="Helical" evidence="7">
    <location>
        <begin position="97"/>
        <end position="121"/>
    </location>
</feature>
<dbReference type="InterPro" id="IPR020846">
    <property type="entry name" value="MFS_dom"/>
</dbReference>
<evidence type="ECO:0000313" key="10">
    <source>
        <dbReference type="Proteomes" id="UP000004322"/>
    </source>
</evidence>
<feature type="transmembrane region" description="Helical" evidence="7">
    <location>
        <begin position="278"/>
        <end position="296"/>
    </location>
</feature>
<name>G5JN72_STRCG</name>
<dbReference type="Gene3D" id="1.20.1250.20">
    <property type="entry name" value="MFS general substrate transporter like domains"/>
    <property type="match status" value="1"/>
</dbReference>
<feature type="transmembrane region" description="Helical" evidence="7">
    <location>
        <begin position="336"/>
        <end position="360"/>
    </location>
</feature>
<keyword evidence="3" id="KW-0813">Transport</keyword>
<dbReference type="InterPro" id="IPR011701">
    <property type="entry name" value="MFS"/>
</dbReference>
<dbReference type="SUPFAM" id="SSF103473">
    <property type="entry name" value="MFS general substrate transporter"/>
    <property type="match status" value="1"/>
</dbReference>
<dbReference type="PANTHER" id="PTHR23514">
    <property type="entry name" value="BYPASS OF STOP CODON PROTEIN 6"/>
    <property type="match status" value="1"/>
</dbReference>
<dbReference type="PANTHER" id="PTHR23514:SF3">
    <property type="entry name" value="BYPASS OF STOP CODON PROTEIN 6"/>
    <property type="match status" value="1"/>
</dbReference>
<evidence type="ECO:0000256" key="7">
    <source>
        <dbReference type="SAM" id="Phobius"/>
    </source>
</evidence>
<protein>
    <submittedName>
        <fullName evidence="9">Membrane protein</fullName>
    </submittedName>
</protein>
<feature type="domain" description="Major facilitator superfamily (MFS) profile" evidence="8">
    <location>
        <begin position="5"/>
        <end position="390"/>
    </location>
</feature>